<protein>
    <submittedName>
        <fullName evidence="2">Uncharacterized protein</fullName>
    </submittedName>
</protein>
<evidence type="ECO:0000313" key="2">
    <source>
        <dbReference type="EMBL" id="GBP94895.1"/>
    </source>
</evidence>
<reference evidence="2 3" key="1">
    <citation type="journal article" date="2019" name="Commun. Biol.">
        <title>The bagworm genome reveals a unique fibroin gene that provides high tensile strength.</title>
        <authorList>
            <person name="Kono N."/>
            <person name="Nakamura H."/>
            <person name="Ohtoshi R."/>
            <person name="Tomita M."/>
            <person name="Numata K."/>
            <person name="Arakawa K."/>
        </authorList>
    </citation>
    <scope>NUCLEOTIDE SEQUENCE [LARGE SCALE GENOMIC DNA]</scope>
</reference>
<proteinExistence type="predicted"/>
<keyword evidence="3" id="KW-1185">Reference proteome</keyword>
<gene>
    <name evidence="2" type="ORF">EVAR_90812_1</name>
</gene>
<evidence type="ECO:0000256" key="1">
    <source>
        <dbReference type="SAM" id="MobiDB-lite"/>
    </source>
</evidence>
<comment type="caution">
    <text evidence="2">The sequence shown here is derived from an EMBL/GenBank/DDBJ whole genome shotgun (WGS) entry which is preliminary data.</text>
</comment>
<dbReference type="Proteomes" id="UP000299102">
    <property type="component" value="Unassembled WGS sequence"/>
</dbReference>
<accession>A0A4C2A7E3</accession>
<organism evidence="2 3">
    <name type="scientific">Eumeta variegata</name>
    <name type="common">Bagworm moth</name>
    <name type="synonym">Eumeta japonica</name>
    <dbReference type="NCBI Taxonomy" id="151549"/>
    <lineage>
        <taxon>Eukaryota</taxon>
        <taxon>Metazoa</taxon>
        <taxon>Ecdysozoa</taxon>
        <taxon>Arthropoda</taxon>
        <taxon>Hexapoda</taxon>
        <taxon>Insecta</taxon>
        <taxon>Pterygota</taxon>
        <taxon>Neoptera</taxon>
        <taxon>Endopterygota</taxon>
        <taxon>Lepidoptera</taxon>
        <taxon>Glossata</taxon>
        <taxon>Ditrysia</taxon>
        <taxon>Tineoidea</taxon>
        <taxon>Psychidae</taxon>
        <taxon>Oiketicinae</taxon>
        <taxon>Eumeta</taxon>
    </lineage>
</organism>
<name>A0A4C2A7E3_EUMVA</name>
<sequence length="144" mass="16369">MGLRPARPRPPAPAPVVARRRVAVTSRLLILLTDAEMFLLLINTQNLQVVQIRIVPWRRRTSHAQITPRFTSDKRSSQSDVWEAILYFHEGCYGNSAAVPKSRNSRLILRLRFRLRLRRFSTGGQNRGLKRSGAGDGGQPERTN</sequence>
<dbReference type="AlphaFoldDB" id="A0A4C2A7E3"/>
<dbReference type="EMBL" id="BGZK01002558">
    <property type="protein sequence ID" value="GBP94895.1"/>
    <property type="molecule type" value="Genomic_DNA"/>
</dbReference>
<evidence type="ECO:0000313" key="3">
    <source>
        <dbReference type="Proteomes" id="UP000299102"/>
    </source>
</evidence>
<feature type="region of interest" description="Disordered" evidence="1">
    <location>
        <begin position="124"/>
        <end position="144"/>
    </location>
</feature>